<evidence type="ECO:0000313" key="2">
    <source>
        <dbReference type="EMBL" id="PZO86701.1"/>
    </source>
</evidence>
<evidence type="ECO:0008006" key="4">
    <source>
        <dbReference type="Google" id="ProtNLM"/>
    </source>
</evidence>
<proteinExistence type="predicted"/>
<comment type="caution">
    <text evidence="2">The sequence shown here is derived from an EMBL/GenBank/DDBJ whole genome shotgun (WGS) entry which is preliminary data.</text>
</comment>
<dbReference type="AlphaFoldDB" id="A0A2W5BUB1"/>
<dbReference type="Proteomes" id="UP000249557">
    <property type="component" value="Unassembled WGS sequence"/>
</dbReference>
<gene>
    <name evidence="2" type="ORF">DI626_05805</name>
</gene>
<evidence type="ECO:0000313" key="3">
    <source>
        <dbReference type="Proteomes" id="UP000249557"/>
    </source>
</evidence>
<sequence length="104" mass="11719">MKKFVPFLLLILVSACASPAKDMTAEQVSHLSDEQLCDMSKSYAFEAKIEVEIGKRDLQCTDEYLACKRQGYKPRTPDFENCQNYQSMMGSASKLLGNAVRNSR</sequence>
<keyword evidence="1" id="KW-0732">Signal</keyword>
<feature type="signal peptide" evidence="1">
    <location>
        <begin position="1"/>
        <end position="17"/>
    </location>
</feature>
<organism evidence="2 3">
    <name type="scientific">Micavibrio aeruginosavorus</name>
    <dbReference type="NCBI Taxonomy" id="349221"/>
    <lineage>
        <taxon>Bacteria</taxon>
        <taxon>Pseudomonadati</taxon>
        <taxon>Bdellovibrionota</taxon>
        <taxon>Bdellovibrionia</taxon>
        <taxon>Bdellovibrionales</taxon>
        <taxon>Pseudobdellovibrionaceae</taxon>
        <taxon>Micavibrio</taxon>
    </lineage>
</organism>
<protein>
    <recommendedName>
        <fullName evidence="4">Lipoprotein</fullName>
    </recommendedName>
</protein>
<feature type="chain" id="PRO_5015854488" description="Lipoprotein" evidence="1">
    <location>
        <begin position="18"/>
        <end position="104"/>
    </location>
</feature>
<name>A0A2W5BUB1_9BACT</name>
<accession>A0A2W5BUB1</accession>
<dbReference type="EMBL" id="QFNK01000098">
    <property type="protein sequence ID" value="PZO86701.1"/>
    <property type="molecule type" value="Genomic_DNA"/>
</dbReference>
<dbReference type="PROSITE" id="PS51257">
    <property type="entry name" value="PROKAR_LIPOPROTEIN"/>
    <property type="match status" value="1"/>
</dbReference>
<reference evidence="2 3" key="1">
    <citation type="submission" date="2017-08" db="EMBL/GenBank/DDBJ databases">
        <title>Infants hospitalized years apart are colonized by the same room-sourced microbial strains.</title>
        <authorList>
            <person name="Brooks B."/>
            <person name="Olm M.R."/>
            <person name="Firek B.A."/>
            <person name="Baker R."/>
            <person name="Thomas B.C."/>
            <person name="Morowitz M.J."/>
            <person name="Banfield J.F."/>
        </authorList>
    </citation>
    <scope>NUCLEOTIDE SEQUENCE [LARGE SCALE GENOMIC DNA]</scope>
    <source>
        <strain evidence="2">S2_018_000_R2_104</strain>
    </source>
</reference>
<evidence type="ECO:0000256" key="1">
    <source>
        <dbReference type="SAM" id="SignalP"/>
    </source>
</evidence>